<dbReference type="Proteomes" id="UP000036902">
    <property type="component" value="Chromosome"/>
</dbReference>
<evidence type="ECO:0000256" key="2">
    <source>
        <dbReference type="SAM" id="SignalP"/>
    </source>
</evidence>
<evidence type="ECO:0008006" key="5">
    <source>
        <dbReference type="Google" id="ProtNLM"/>
    </source>
</evidence>
<sequence length="119" mass="12714">MNHRYLTSVAAALLLAGTAFAQQGDLPPVPDDAPIYGSQIMTPEERAEHRIRMRSARTLEEREQVRSEHHKLMVERARERGVTLPEEPPMRGGMGLGGGMAPGGGMGQRGGMGPGGGGR</sequence>
<gene>
    <name evidence="3" type="ORF">AC731_007830</name>
</gene>
<dbReference type="EMBL" id="CP014646">
    <property type="protein sequence ID" value="AMO36861.1"/>
    <property type="molecule type" value="Genomic_DNA"/>
</dbReference>
<proteinExistence type="predicted"/>
<evidence type="ECO:0000313" key="4">
    <source>
        <dbReference type="Proteomes" id="UP000036902"/>
    </source>
</evidence>
<organism evidence="3 4">
    <name type="scientific">Thauera humireducens</name>
    <dbReference type="NCBI Taxonomy" id="1134435"/>
    <lineage>
        <taxon>Bacteria</taxon>
        <taxon>Pseudomonadati</taxon>
        <taxon>Pseudomonadota</taxon>
        <taxon>Betaproteobacteria</taxon>
        <taxon>Rhodocyclales</taxon>
        <taxon>Zoogloeaceae</taxon>
        <taxon>Thauera</taxon>
    </lineage>
</organism>
<feature type="region of interest" description="Disordered" evidence="1">
    <location>
        <begin position="59"/>
        <end position="119"/>
    </location>
</feature>
<evidence type="ECO:0000256" key="1">
    <source>
        <dbReference type="SAM" id="MobiDB-lite"/>
    </source>
</evidence>
<feature type="chain" id="PRO_5007797943" description="DUF4148 domain-containing protein" evidence="2">
    <location>
        <begin position="22"/>
        <end position="119"/>
    </location>
</feature>
<keyword evidence="2" id="KW-0732">Signal</keyword>
<dbReference type="AlphaFoldDB" id="A0A127K4G8"/>
<keyword evidence="4" id="KW-1185">Reference proteome</keyword>
<evidence type="ECO:0000313" key="3">
    <source>
        <dbReference type="EMBL" id="AMO36861.1"/>
    </source>
</evidence>
<feature type="compositionally biased region" description="Gly residues" evidence="1">
    <location>
        <begin position="92"/>
        <end position="119"/>
    </location>
</feature>
<dbReference type="RefSeq" id="WP_004262168.1">
    <property type="nucleotide sequence ID" value="NZ_CP014646.1"/>
</dbReference>
<reference evidence="4" key="1">
    <citation type="submission" date="2016-03" db="EMBL/GenBank/DDBJ databases">
        <authorList>
            <person name="Ma C."/>
            <person name="Zhou S."/>
            <person name="Yang G."/>
        </authorList>
    </citation>
    <scope>NUCLEOTIDE SEQUENCE [LARGE SCALE GENOMIC DNA]</scope>
    <source>
        <strain evidence="4">SgZ-1</strain>
    </source>
</reference>
<dbReference type="STRING" id="1134435.AC731_007830"/>
<feature type="signal peptide" evidence="2">
    <location>
        <begin position="1"/>
        <end position="21"/>
    </location>
</feature>
<name>A0A127K4G8_9RHOO</name>
<feature type="compositionally biased region" description="Basic and acidic residues" evidence="1">
    <location>
        <begin position="59"/>
        <end position="81"/>
    </location>
</feature>
<protein>
    <recommendedName>
        <fullName evidence="5">DUF4148 domain-containing protein</fullName>
    </recommendedName>
</protein>
<dbReference type="KEGG" id="thu:AC731_007830"/>
<accession>A0A127K4G8</accession>